<dbReference type="SUPFAM" id="SSF56935">
    <property type="entry name" value="Porins"/>
    <property type="match status" value="1"/>
</dbReference>
<dbReference type="AlphaFoldDB" id="A0A3Q9IMV3"/>
<comment type="subcellular location">
    <subcellularLocation>
        <location evidence="1">Cell outer membrane</location>
    </subcellularLocation>
</comment>
<sequence>MKTLIFIFFLSFPCILWGQQPNRIKGSLIDSCHNPVKGASIVLMNRADSSQITWMVCKENIFELEYKDTGKPLLLHVSAIGYAGKYIKIDPTHLNLGEIVMMPWALNIDEVTISVKKPIVHNVERGRDQYTIPEWMGLQAYNLSSLLSLIPGLILNNENIEIAGIGKPIYILNGTNPRMGELENLNPRDIEKVTIARMPSSKFGPNAVGIIYIETKKQWHDYTRIRLKNQFKYTNVTNNQSSLFFSYKKNKLSHYLGYSFDYDPEKYDLRYGYETNIPEEDIHYSMFTSTDMYEKGKNHNLTYSTKYQINANSFVDLLYYFSMKNILADNLAHTDFFDEDQPDLSSHTLTDMKYKLHLANIRYDNTFDGKDRLTFSISCMLVDDKRDEALKEEALQTESTRMAYNQAYKNKDVGLSLDYTHTFEGLDIETGVSYGKLWTQSDMNYYTENNSQKSTSRTENTTAYLNIDHAIGKFHYQIGLRGEYEYRHAENDSYKKNHSFYFLPSAGMSYRVNDDLNFMLYYRRITTQPTERQLNTNVSYMNSYLYFTGNPLLKPTVSHTFMTRWAFPCHLSLTCNYSYDKNSIFQLTVNDKDDPNILVDTYENLKKSQELNLTLAWDRTFRFYYLNLNASYSQSFAKVPFVNQEVKYSKPAYSFYAMHSITLYEDIKLNILGSYTTTREYATTYSKESYSASVQLQMLLLKKRLNVLIAGNSLLNAGNIYQETRYKHTLMINKSNFHRCGITIGITYNFNNYIDEEKRKESEIIKRAL</sequence>
<evidence type="ECO:0000256" key="1">
    <source>
        <dbReference type="ARBA" id="ARBA00004442"/>
    </source>
</evidence>
<dbReference type="EMBL" id="CP032819">
    <property type="protein sequence ID" value="AZS28977.1"/>
    <property type="molecule type" value="Genomic_DNA"/>
</dbReference>
<dbReference type="Proteomes" id="UP000270673">
    <property type="component" value="Chromosome"/>
</dbReference>
<dbReference type="GO" id="GO:0009279">
    <property type="term" value="C:cell outer membrane"/>
    <property type="evidence" value="ECO:0007669"/>
    <property type="project" value="UniProtKB-SubCell"/>
</dbReference>
<reference evidence="5 6" key="1">
    <citation type="submission" date="2018-10" db="EMBL/GenBank/DDBJ databases">
        <title>Butyricimonas faecalis sp. nov., isolated from human faeces and emended description of the genus Butyricimonas.</title>
        <authorList>
            <person name="Le Roy T."/>
            <person name="Van der Smissen P."/>
            <person name="Paquot A."/>
            <person name="Delzenne N."/>
            <person name="Muccioli G."/>
            <person name="Collet J.-F."/>
            <person name="Cani P.D."/>
        </authorList>
    </citation>
    <scope>NUCLEOTIDE SEQUENCE [LARGE SCALE GENOMIC DNA]</scope>
    <source>
        <strain evidence="5 6">H184</strain>
    </source>
</reference>
<evidence type="ECO:0000259" key="4">
    <source>
        <dbReference type="Pfam" id="PF14905"/>
    </source>
</evidence>
<dbReference type="RefSeq" id="WP_127074873.1">
    <property type="nucleotide sequence ID" value="NZ_CP032819.1"/>
</dbReference>
<keyword evidence="2" id="KW-0472">Membrane</keyword>
<keyword evidence="6" id="KW-1185">Reference proteome</keyword>
<proteinExistence type="predicted"/>
<protein>
    <recommendedName>
        <fullName evidence="4">Outer membrane protein beta-barrel domain-containing protein</fullName>
    </recommendedName>
</protein>
<evidence type="ECO:0000256" key="2">
    <source>
        <dbReference type="ARBA" id="ARBA00023136"/>
    </source>
</evidence>
<organism evidence="5 6">
    <name type="scientific">Butyricimonas faecalis</name>
    <dbReference type="NCBI Taxonomy" id="2093856"/>
    <lineage>
        <taxon>Bacteria</taxon>
        <taxon>Pseudomonadati</taxon>
        <taxon>Bacteroidota</taxon>
        <taxon>Bacteroidia</taxon>
        <taxon>Bacteroidales</taxon>
        <taxon>Odoribacteraceae</taxon>
        <taxon>Butyricimonas</taxon>
    </lineage>
</organism>
<evidence type="ECO:0000256" key="3">
    <source>
        <dbReference type="ARBA" id="ARBA00023237"/>
    </source>
</evidence>
<gene>
    <name evidence="5" type="ORF">D8S85_05015</name>
</gene>
<dbReference type="OrthoDB" id="905020at2"/>
<accession>A0A3Q9IMV3</accession>
<evidence type="ECO:0000313" key="5">
    <source>
        <dbReference type="EMBL" id="AZS28977.1"/>
    </source>
</evidence>
<dbReference type="InterPro" id="IPR036942">
    <property type="entry name" value="Beta-barrel_TonB_sf"/>
</dbReference>
<name>A0A3Q9IMV3_9BACT</name>
<dbReference type="InterPro" id="IPR041700">
    <property type="entry name" value="OMP_b-brl_3"/>
</dbReference>
<dbReference type="Pfam" id="PF14905">
    <property type="entry name" value="OMP_b-brl_3"/>
    <property type="match status" value="1"/>
</dbReference>
<dbReference type="Gene3D" id="2.40.170.20">
    <property type="entry name" value="TonB-dependent receptor, beta-barrel domain"/>
    <property type="match status" value="1"/>
</dbReference>
<evidence type="ECO:0000313" key="6">
    <source>
        <dbReference type="Proteomes" id="UP000270673"/>
    </source>
</evidence>
<keyword evidence="3" id="KW-0998">Cell outer membrane</keyword>
<dbReference type="KEGG" id="buy:D8S85_05015"/>
<feature type="domain" description="Outer membrane protein beta-barrel" evidence="4">
    <location>
        <begin position="367"/>
        <end position="748"/>
    </location>
</feature>